<keyword evidence="2" id="KW-0676">Redox-active center</keyword>
<comment type="caution">
    <text evidence="4">The sequence shown here is derived from an EMBL/GenBank/DDBJ whole genome shotgun (WGS) entry which is preliminary data.</text>
</comment>
<dbReference type="PATRIC" id="fig|448.7.peg.1863"/>
<dbReference type="PRINTS" id="PR00421">
    <property type="entry name" value="THIOREDOXIN"/>
</dbReference>
<dbReference type="Gene3D" id="3.40.30.10">
    <property type="entry name" value="Glutaredoxin"/>
    <property type="match status" value="1"/>
</dbReference>
<gene>
    <name evidence="4" type="primary">trxA3</name>
    <name evidence="4" type="ORF">Lery_1782</name>
</gene>
<dbReference type="InterPro" id="IPR017937">
    <property type="entry name" value="Thioredoxin_CS"/>
</dbReference>
<protein>
    <submittedName>
        <fullName evidence="4">Thioredoxin</fullName>
    </submittedName>
</protein>
<dbReference type="GO" id="GO:0005829">
    <property type="term" value="C:cytosol"/>
    <property type="evidence" value="ECO:0007669"/>
    <property type="project" value="TreeGrafter"/>
</dbReference>
<dbReference type="InterPro" id="IPR036249">
    <property type="entry name" value="Thioredoxin-like_sf"/>
</dbReference>
<keyword evidence="5" id="KW-1185">Reference proteome</keyword>
<proteinExistence type="predicted"/>
<dbReference type="PROSITE" id="PS51352">
    <property type="entry name" value="THIOREDOXIN_2"/>
    <property type="match status" value="1"/>
</dbReference>
<sequence length="122" mass="13882">MLKDLVSGEQLETLVTTEDLVFIDFWAEWCAPCKEFGKVYARVAEQYPAIHFTKVNVESVPALAETFQIRSIPHLIVFKQGIIIYSESGSMPESALKELAEQALKVDMTEIRAKMDEERQSK</sequence>
<dbReference type="PANTHER" id="PTHR45663:SF40">
    <property type="entry name" value="THIOREDOXIN 2"/>
    <property type="match status" value="1"/>
</dbReference>
<evidence type="ECO:0000259" key="3">
    <source>
        <dbReference type="PROSITE" id="PS51352"/>
    </source>
</evidence>
<dbReference type="EMBL" id="LNYA01000028">
    <property type="protein sequence ID" value="KTC96576.1"/>
    <property type="molecule type" value="Genomic_DNA"/>
</dbReference>
<evidence type="ECO:0000313" key="5">
    <source>
        <dbReference type="Proteomes" id="UP000054773"/>
    </source>
</evidence>
<dbReference type="CDD" id="cd02947">
    <property type="entry name" value="TRX_family"/>
    <property type="match status" value="1"/>
</dbReference>
<reference evidence="4 5" key="1">
    <citation type="submission" date="2015-11" db="EMBL/GenBank/DDBJ databases">
        <title>Genomic analysis of 38 Legionella species identifies large and diverse effector repertoires.</title>
        <authorList>
            <person name="Burstein D."/>
            <person name="Amaro F."/>
            <person name="Zusman T."/>
            <person name="Lifshitz Z."/>
            <person name="Cohen O."/>
            <person name="Gilbert J.A."/>
            <person name="Pupko T."/>
            <person name="Shuman H.A."/>
            <person name="Segal G."/>
        </authorList>
    </citation>
    <scope>NUCLEOTIDE SEQUENCE [LARGE SCALE GENOMIC DNA]</scope>
    <source>
        <strain evidence="4 5">SE-32A-C8</strain>
    </source>
</reference>
<keyword evidence="1" id="KW-1015">Disulfide bond</keyword>
<organism evidence="4 5">
    <name type="scientific">Legionella erythra</name>
    <dbReference type="NCBI Taxonomy" id="448"/>
    <lineage>
        <taxon>Bacteria</taxon>
        <taxon>Pseudomonadati</taxon>
        <taxon>Pseudomonadota</taxon>
        <taxon>Gammaproteobacteria</taxon>
        <taxon>Legionellales</taxon>
        <taxon>Legionellaceae</taxon>
        <taxon>Legionella</taxon>
    </lineage>
</organism>
<dbReference type="SUPFAM" id="SSF52833">
    <property type="entry name" value="Thioredoxin-like"/>
    <property type="match status" value="1"/>
</dbReference>
<dbReference type="PANTHER" id="PTHR45663">
    <property type="entry name" value="GEO12009P1"/>
    <property type="match status" value="1"/>
</dbReference>
<dbReference type="Proteomes" id="UP000054773">
    <property type="component" value="Unassembled WGS sequence"/>
</dbReference>
<evidence type="ECO:0000256" key="1">
    <source>
        <dbReference type="ARBA" id="ARBA00023157"/>
    </source>
</evidence>
<dbReference type="OrthoDB" id="9790390at2"/>
<dbReference type="GO" id="GO:0015035">
    <property type="term" value="F:protein-disulfide reductase activity"/>
    <property type="evidence" value="ECO:0007669"/>
    <property type="project" value="TreeGrafter"/>
</dbReference>
<dbReference type="PROSITE" id="PS00194">
    <property type="entry name" value="THIOREDOXIN_1"/>
    <property type="match status" value="1"/>
</dbReference>
<dbReference type="Pfam" id="PF00085">
    <property type="entry name" value="Thioredoxin"/>
    <property type="match status" value="1"/>
</dbReference>
<feature type="domain" description="Thioredoxin" evidence="3">
    <location>
        <begin position="1"/>
        <end position="105"/>
    </location>
</feature>
<dbReference type="AlphaFoldDB" id="A0A0W0TLT8"/>
<evidence type="ECO:0000313" key="4">
    <source>
        <dbReference type="EMBL" id="KTC96576.1"/>
    </source>
</evidence>
<dbReference type="InterPro" id="IPR013766">
    <property type="entry name" value="Thioredoxin_domain"/>
</dbReference>
<dbReference type="RefSeq" id="WP_058526925.1">
    <property type="nucleotide sequence ID" value="NZ_CAAAHY010000012.1"/>
</dbReference>
<evidence type="ECO:0000256" key="2">
    <source>
        <dbReference type="ARBA" id="ARBA00023284"/>
    </source>
</evidence>
<dbReference type="STRING" id="448.Lery_1782"/>
<name>A0A0W0TLT8_LEGER</name>
<accession>A0A0W0TLT8</accession>